<dbReference type="GO" id="GO:0003924">
    <property type="term" value="F:GTPase activity"/>
    <property type="evidence" value="ECO:0007669"/>
    <property type="project" value="InterPro"/>
</dbReference>
<dbReference type="EMBL" id="QKNX01000001">
    <property type="protein sequence ID" value="TKR28337.1"/>
    <property type="molecule type" value="Genomic_DNA"/>
</dbReference>
<evidence type="ECO:0000256" key="2">
    <source>
        <dbReference type="ARBA" id="ARBA00022741"/>
    </source>
</evidence>
<gene>
    <name evidence="6" type="ORF">DM868_04535</name>
</gene>
<name>A0A4U5JKN7_9EURY</name>
<dbReference type="Gene3D" id="3.30.1330.20">
    <property type="entry name" value="Tubulin/FtsZ, C-terminal domain"/>
    <property type="match status" value="1"/>
</dbReference>
<comment type="caution">
    <text evidence="6">The sequence shown here is derived from an EMBL/GenBank/DDBJ whole genome shotgun (WGS) entry which is preliminary data.</text>
</comment>
<keyword evidence="4" id="KW-0131">Cell cycle</keyword>
<dbReference type="PANTHER" id="PTHR30314:SF3">
    <property type="entry name" value="MITOCHONDRIAL DIVISION PROTEIN FSZA"/>
    <property type="match status" value="1"/>
</dbReference>
<sequence>MVIAPGGHTVTMTTDEELRLAVDALGESILVVGYGSAGRTATTRVADGDLPATDAAETPDAVIVAADGSAVDANAAVELPETPTAPMCLAAVTVPNRPSAGEQAALDAIAERVDATIVATGSGVVDLTAAVGALVSIVRESGIVNIDLADAQTVFRSVRTGALCVGESSIGDPATAVENAFGTLAAGIETDPARGVLVDLVGPPGMSVADISEAVSTVRAHVGPNAHVIWGGSIDDSMADGIRARLVLAGVKNGRVAPGDRCPRCGSALSTYTLGERTIPSCESCGFAGVSVRLRD</sequence>
<dbReference type="Proteomes" id="UP000308037">
    <property type="component" value="Unassembled WGS sequence"/>
</dbReference>
<dbReference type="GO" id="GO:0005525">
    <property type="term" value="F:GTP binding"/>
    <property type="evidence" value="ECO:0007669"/>
    <property type="project" value="UniProtKB-KW"/>
</dbReference>
<evidence type="ECO:0000313" key="7">
    <source>
        <dbReference type="Proteomes" id="UP000308037"/>
    </source>
</evidence>
<dbReference type="InterPro" id="IPR008280">
    <property type="entry name" value="Tub_FtsZ_C"/>
</dbReference>
<dbReference type="AlphaFoldDB" id="A0A4U5JKN7"/>
<accession>A0A4U5JKN7</accession>
<evidence type="ECO:0000256" key="1">
    <source>
        <dbReference type="ARBA" id="ARBA00022490"/>
    </source>
</evidence>
<proteinExistence type="predicted"/>
<keyword evidence="2" id="KW-0547">Nucleotide-binding</keyword>
<keyword evidence="1" id="KW-0963">Cytoplasm</keyword>
<keyword evidence="4" id="KW-0132">Cell division</keyword>
<dbReference type="PANTHER" id="PTHR30314">
    <property type="entry name" value="CELL DIVISION PROTEIN FTSZ-RELATED"/>
    <property type="match status" value="1"/>
</dbReference>
<dbReference type="GO" id="GO:0051301">
    <property type="term" value="P:cell division"/>
    <property type="evidence" value="ECO:0007669"/>
    <property type="project" value="TreeGrafter"/>
</dbReference>
<dbReference type="InterPro" id="IPR045061">
    <property type="entry name" value="FtsZ/CetZ"/>
</dbReference>
<keyword evidence="3" id="KW-0342">GTP-binding</keyword>
<dbReference type="Pfam" id="PF12327">
    <property type="entry name" value="FtsZ_C"/>
    <property type="match status" value="1"/>
</dbReference>
<dbReference type="InterPro" id="IPR018316">
    <property type="entry name" value="Tubulin/FtsZ_2-layer-sand-dom"/>
</dbReference>
<evidence type="ECO:0000313" key="6">
    <source>
        <dbReference type="EMBL" id="TKR28337.1"/>
    </source>
</evidence>
<dbReference type="SUPFAM" id="SSF55307">
    <property type="entry name" value="Tubulin C-terminal domain-like"/>
    <property type="match status" value="1"/>
</dbReference>
<organism evidence="6 7">
    <name type="scientific">Natronomonas salsuginis</name>
    <dbReference type="NCBI Taxonomy" id="2217661"/>
    <lineage>
        <taxon>Archaea</taxon>
        <taxon>Methanobacteriati</taxon>
        <taxon>Methanobacteriota</taxon>
        <taxon>Stenosarchaea group</taxon>
        <taxon>Halobacteria</taxon>
        <taxon>Halobacteriales</taxon>
        <taxon>Natronomonadaceae</taxon>
        <taxon>Natronomonas</taxon>
    </lineage>
</organism>
<dbReference type="InterPro" id="IPR024757">
    <property type="entry name" value="FtsZ_C"/>
</dbReference>
<evidence type="ECO:0000259" key="5">
    <source>
        <dbReference type="SMART" id="SM00865"/>
    </source>
</evidence>
<dbReference type="SMART" id="SM00865">
    <property type="entry name" value="Tubulin_C"/>
    <property type="match status" value="1"/>
</dbReference>
<keyword evidence="4" id="KW-0717">Septation</keyword>
<protein>
    <recommendedName>
        <fullName evidence="5">Tubulin/FtsZ 2-layer sandwich domain-containing protein</fullName>
    </recommendedName>
</protein>
<dbReference type="GO" id="GO:0005737">
    <property type="term" value="C:cytoplasm"/>
    <property type="evidence" value="ECO:0007669"/>
    <property type="project" value="TreeGrafter"/>
</dbReference>
<dbReference type="InterPro" id="IPR037103">
    <property type="entry name" value="Tubulin/FtsZ-like_C"/>
</dbReference>
<evidence type="ECO:0000256" key="4">
    <source>
        <dbReference type="ARBA" id="ARBA00023210"/>
    </source>
</evidence>
<feature type="domain" description="Tubulin/FtsZ 2-layer sandwich" evidence="5">
    <location>
        <begin position="144"/>
        <end position="260"/>
    </location>
</feature>
<dbReference type="GO" id="GO:0032153">
    <property type="term" value="C:cell division site"/>
    <property type="evidence" value="ECO:0007669"/>
    <property type="project" value="TreeGrafter"/>
</dbReference>
<evidence type="ECO:0000256" key="3">
    <source>
        <dbReference type="ARBA" id="ARBA00023134"/>
    </source>
</evidence>
<keyword evidence="7" id="KW-1185">Reference proteome</keyword>
<reference evidence="6 7" key="1">
    <citation type="submission" date="2019-04" db="EMBL/GenBank/DDBJ databases">
        <title>Natronomonas sp. F20-122 a newhaloarchaeon isolated from a saline saltern of Isla Bacuta, Huelva, Spain.</title>
        <authorList>
            <person name="Duran-Viseras A."/>
            <person name="Sanchez-Porro C."/>
            <person name="Ventosa A."/>
        </authorList>
    </citation>
    <scope>NUCLEOTIDE SEQUENCE [LARGE SCALE GENOMIC DNA]</scope>
    <source>
        <strain evidence="6 7">F20-122</strain>
    </source>
</reference>